<keyword evidence="2" id="KW-0479">Metal-binding</keyword>
<dbReference type="PANTHER" id="PTHR40626:SF11">
    <property type="entry name" value="ZINC FINGER PROTEIN YPR022C"/>
    <property type="match status" value="1"/>
</dbReference>
<dbReference type="InterPro" id="IPR013087">
    <property type="entry name" value="Znf_C2H2_type"/>
</dbReference>
<evidence type="ECO:0000259" key="9">
    <source>
        <dbReference type="PROSITE" id="PS50157"/>
    </source>
</evidence>
<dbReference type="SMART" id="SM00355">
    <property type="entry name" value="ZnF_C2H2"/>
    <property type="match status" value="2"/>
</dbReference>
<dbReference type="GO" id="GO:0000978">
    <property type="term" value="F:RNA polymerase II cis-regulatory region sequence-specific DNA binding"/>
    <property type="evidence" value="ECO:0007669"/>
    <property type="project" value="InterPro"/>
</dbReference>
<feature type="compositionally biased region" description="Polar residues" evidence="8">
    <location>
        <begin position="95"/>
        <end position="109"/>
    </location>
</feature>
<proteinExistence type="predicted"/>
<dbReference type="GO" id="GO:0000981">
    <property type="term" value="F:DNA-binding transcription factor activity, RNA polymerase II-specific"/>
    <property type="evidence" value="ECO:0007669"/>
    <property type="project" value="InterPro"/>
</dbReference>
<accession>A0A8H7REE1</accession>
<feature type="region of interest" description="Disordered" evidence="8">
    <location>
        <begin position="158"/>
        <end position="191"/>
    </location>
</feature>
<keyword evidence="4 7" id="KW-0863">Zinc-finger</keyword>
<evidence type="ECO:0000256" key="3">
    <source>
        <dbReference type="ARBA" id="ARBA00022737"/>
    </source>
</evidence>
<keyword evidence="3" id="KW-0677">Repeat</keyword>
<dbReference type="EMBL" id="JAEPRC010000116">
    <property type="protein sequence ID" value="KAG2208168.1"/>
    <property type="molecule type" value="Genomic_DNA"/>
</dbReference>
<dbReference type="PROSITE" id="PS00028">
    <property type="entry name" value="ZINC_FINGER_C2H2_1"/>
    <property type="match status" value="1"/>
</dbReference>
<comment type="caution">
    <text evidence="10">The sequence shown here is derived from an EMBL/GenBank/DDBJ whole genome shotgun (WGS) entry which is preliminary data.</text>
</comment>
<dbReference type="Gene3D" id="3.30.160.60">
    <property type="entry name" value="Classic Zinc Finger"/>
    <property type="match status" value="2"/>
</dbReference>
<dbReference type="PROSITE" id="PS50157">
    <property type="entry name" value="ZINC_FINGER_C2H2_2"/>
    <property type="match status" value="2"/>
</dbReference>
<evidence type="ECO:0000256" key="5">
    <source>
        <dbReference type="ARBA" id="ARBA00022833"/>
    </source>
</evidence>
<dbReference type="SUPFAM" id="SSF57667">
    <property type="entry name" value="beta-beta-alpha zinc fingers"/>
    <property type="match status" value="1"/>
</dbReference>
<dbReference type="GO" id="GO:0005634">
    <property type="term" value="C:nucleus"/>
    <property type="evidence" value="ECO:0007669"/>
    <property type="project" value="UniProtKB-SubCell"/>
</dbReference>
<evidence type="ECO:0000256" key="1">
    <source>
        <dbReference type="ARBA" id="ARBA00004123"/>
    </source>
</evidence>
<organism evidence="10 11">
    <name type="scientific">Mucor plumbeus</name>
    <dbReference type="NCBI Taxonomy" id="97098"/>
    <lineage>
        <taxon>Eukaryota</taxon>
        <taxon>Fungi</taxon>
        <taxon>Fungi incertae sedis</taxon>
        <taxon>Mucoromycota</taxon>
        <taxon>Mucoromycotina</taxon>
        <taxon>Mucoromycetes</taxon>
        <taxon>Mucorales</taxon>
        <taxon>Mucorineae</taxon>
        <taxon>Mucoraceae</taxon>
        <taxon>Mucor</taxon>
    </lineage>
</organism>
<keyword evidence="5" id="KW-0862">Zinc</keyword>
<keyword evidence="6" id="KW-0539">Nucleus</keyword>
<comment type="subcellular location">
    <subcellularLocation>
        <location evidence="1">Nucleus</location>
    </subcellularLocation>
</comment>
<dbReference type="FunFam" id="3.30.160.60:FF:002343">
    <property type="entry name" value="Zinc finger protein 33A"/>
    <property type="match status" value="1"/>
</dbReference>
<feature type="compositionally biased region" description="Low complexity" evidence="8">
    <location>
        <begin position="160"/>
        <end position="184"/>
    </location>
</feature>
<dbReference type="GO" id="GO:0008270">
    <property type="term" value="F:zinc ion binding"/>
    <property type="evidence" value="ECO:0007669"/>
    <property type="project" value="UniProtKB-KW"/>
</dbReference>
<evidence type="ECO:0000313" key="10">
    <source>
        <dbReference type="EMBL" id="KAG2208168.1"/>
    </source>
</evidence>
<feature type="domain" description="C2H2-type" evidence="9">
    <location>
        <begin position="45"/>
        <end position="74"/>
    </location>
</feature>
<keyword evidence="11" id="KW-1185">Reference proteome</keyword>
<protein>
    <recommendedName>
        <fullName evidence="9">C2H2-type domain-containing protein</fullName>
    </recommendedName>
</protein>
<dbReference type="GO" id="GO:0000785">
    <property type="term" value="C:chromatin"/>
    <property type="evidence" value="ECO:0007669"/>
    <property type="project" value="TreeGrafter"/>
</dbReference>
<evidence type="ECO:0000256" key="8">
    <source>
        <dbReference type="SAM" id="MobiDB-lite"/>
    </source>
</evidence>
<feature type="compositionally biased region" description="Low complexity" evidence="8">
    <location>
        <begin position="111"/>
        <end position="139"/>
    </location>
</feature>
<dbReference type="Proteomes" id="UP000650833">
    <property type="component" value="Unassembled WGS sequence"/>
</dbReference>
<reference evidence="10" key="1">
    <citation type="submission" date="2020-12" db="EMBL/GenBank/DDBJ databases">
        <title>Metabolic potential, ecology and presence of endohyphal bacteria is reflected in genomic diversity of Mucoromycotina.</title>
        <authorList>
            <person name="Muszewska A."/>
            <person name="Okrasinska A."/>
            <person name="Steczkiewicz K."/>
            <person name="Drgas O."/>
            <person name="Orlowska M."/>
            <person name="Perlinska-Lenart U."/>
            <person name="Aleksandrzak-Piekarczyk T."/>
            <person name="Szatraj K."/>
            <person name="Zielenkiewicz U."/>
            <person name="Pilsyk S."/>
            <person name="Malc E."/>
            <person name="Mieczkowski P."/>
            <person name="Kruszewska J.S."/>
            <person name="Biernat P."/>
            <person name="Pawlowska J."/>
        </authorList>
    </citation>
    <scope>NUCLEOTIDE SEQUENCE</scope>
    <source>
        <strain evidence="10">CBS 226.32</strain>
    </source>
</reference>
<evidence type="ECO:0000256" key="7">
    <source>
        <dbReference type="PROSITE-ProRule" id="PRU00042"/>
    </source>
</evidence>
<sequence length="262" mass="29858">MHQKRTRSSRPKLFQCKGYGDCNMVFTRSEHLARHARKHTGEKPFVCIVPECKKAFSRFDNMMQHTQTHRNNNHYSIVNSHPKDRHHKDGPGDNNRANTRAQTKQSPLGKSTDASTASSSSTTAACEQQQQQQQQQQQTSNLTKNYYKNELYIQTHQHQSHSSGLISPISLSSSSPKRQISSSSSDEEDEDIVIRTPPLKRTRRLSVADLCNPTNAPLNTPNTSIHNLTKDEFEALEGFGRFRHSPTVFFESLKDLAHVQRY</sequence>
<name>A0A8H7REE1_9FUNG</name>
<dbReference type="AlphaFoldDB" id="A0A8H7REE1"/>
<dbReference type="PANTHER" id="PTHR40626">
    <property type="entry name" value="MIP31509P"/>
    <property type="match status" value="1"/>
</dbReference>
<evidence type="ECO:0000256" key="6">
    <source>
        <dbReference type="ARBA" id="ARBA00023242"/>
    </source>
</evidence>
<dbReference type="InterPro" id="IPR051059">
    <property type="entry name" value="VerF-like"/>
</dbReference>
<evidence type="ECO:0000256" key="2">
    <source>
        <dbReference type="ARBA" id="ARBA00022723"/>
    </source>
</evidence>
<gene>
    <name evidence="10" type="ORF">INT46_005843</name>
</gene>
<feature type="domain" description="C2H2-type" evidence="9">
    <location>
        <begin position="14"/>
        <end position="44"/>
    </location>
</feature>
<dbReference type="InterPro" id="IPR036236">
    <property type="entry name" value="Znf_C2H2_sf"/>
</dbReference>
<evidence type="ECO:0000256" key="4">
    <source>
        <dbReference type="ARBA" id="ARBA00022771"/>
    </source>
</evidence>
<dbReference type="OrthoDB" id="10018191at2759"/>
<feature type="region of interest" description="Disordered" evidence="8">
    <location>
        <begin position="70"/>
        <end position="139"/>
    </location>
</feature>
<dbReference type="Pfam" id="PF00096">
    <property type="entry name" value="zf-C2H2"/>
    <property type="match status" value="2"/>
</dbReference>
<evidence type="ECO:0000313" key="11">
    <source>
        <dbReference type="Proteomes" id="UP000650833"/>
    </source>
</evidence>